<feature type="transmembrane region" description="Helical" evidence="16">
    <location>
        <begin position="56"/>
        <end position="77"/>
    </location>
</feature>
<evidence type="ECO:0000259" key="18">
    <source>
        <dbReference type="Pfam" id="PF00662"/>
    </source>
</evidence>
<name>A0A5P8DJW6_9EUKA</name>
<keyword evidence="12 16" id="KW-0830">Ubiquinone</keyword>
<evidence type="ECO:0000256" key="7">
    <source>
        <dbReference type="ARBA" id="ARBA00022792"/>
    </source>
</evidence>
<evidence type="ECO:0000256" key="16">
    <source>
        <dbReference type="RuleBase" id="RU003404"/>
    </source>
</evidence>
<geneLocation type="mitochondrion" evidence="20"/>
<evidence type="ECO:0000256" key="11">
    <source>
        <dbReference type="ARBA" id="ARBA00023027"/>
    </source>
</evidence>
<dbReference type="Pfam" id="PF06455">
    <property type="entry name" value="NADH5_C"/>
    <property type="match status" value="1"/>
</dbReference>
<dbReference type="NCBIfam" id="TIGR01974">
    <property type="entry name" value="NDH_I_L"/>
    <property type="match status" value="1"/>
</dbReference>
<feature type="transmembrane region" description="Helical" evidence="16">
    <location>
        <begin position="136"/>
        <end position="155"/>
    </location>
</feature>
<feature type="domain" description="NADH:quinone oxidoreductase/Mrp antiporter transmembrane" evidence="17">
    <location>
        <begin position="131"/>
        <end position="415"/>
    </location>
</feature>
<dbReference type="GO" id="GO:0042773">
    <property type="term" value="P:ATP synthesis coupled electron transport"/>
    <property type="evidence" value="ECO:0007669"/>
    <property type="project" value="InterPro"/>
</dbReference>
<feature type="transmembrane region" description="Helical" evidence="16">
    <location>
        <begin position="520"/>
        <end position="539"/>
    </location>
</feature>
<evidence type="ECO:0000256" key="14">
    <source>
        <dbReference type="ARBA" id="ARBA00023136"/>
    </source>
</evidence>
<keyword evidence="11 16" id="KW-0520">NAD</keyword>
<evidence type="ECO:0000256" key="10">
    <source>
        <dbReference type="ARBA" id="ARBA00022989"/>
    </source>
</evidence>
<feature type="transmembrane region" description="Helical" evidence="16">
    <location>
        <begin position="421"/>
        <end position="443"/>
    </location>
</feature>
<feature type="domain" description="NADH dehydrogenase subunit 5 C-terminal" evidence="19">
    <location>
        <begin position="434"/>
        <end position="649"/>
    </location>
</feature>
<dbReference type="GO" id="GO:0003954">
    <property type="term" value="F:NADH dehydrogenase activity"/>
    <property type="evidence" value="ECO:0007669"/>
    <property type="project" value="TreeGrafter"/>
</dbReference>
<gene>
    <name evidence="20" type="primary">nad5</name>
</gene>
<evidence type="ECO:0000256" key="15">
    <source>
        <dbReference type="ARBA" id="ARBA00049551"/>
    </source>
</evidence>
<protein>
    <recommendedName>
        <fullName evidence="3 16">NADH-ubiquinone oxidoreductase chain 5</fullName>
        <ecNumber evidence="2 16">7.1.1.2</ecNumber>
    </recommendedName>
</protein>
<keyword evidence="10 16" id="KW-1133">Transmembrane helix</keyword>
<feature type="transmembrane region" description="Helical" evidence="16">
    <location>
        <begin position="382"/>
        <end position="401"/>
    </location>
</feature>
<dbReference type="InterPro" id="IPR001750">
    <property type="entry name" value="ND/Mrp_TM"/>
</dbReference>
<keyword evidence="4 16" id="KW-0813">Transport</keyword>
<keyword evidence="14 16" id="KW-0472">Membrane</keyword>
<comment type="subcellular location">
    <subcellularLocation>
        <location evidence="1">Mitochondrion inner membrane</location>
        <topology evidence="1">Multi-pass membrane protein</topology>
    </subcellularLocation>
</comment>
<dbReference type="PRINTS" id="PR01435">
    <property type="entry name" value="NPOXDRDTASE5"/>
</dbReference>
<dbReference type="EC" id="7.1.1.2" evidence="2 16"/>
<dbReference type="InterPro" id="IPR018393">
    <property type="entry name" value="NADHpl_OxRdtase_5_subgr"/>
</dbReference>
<evidence type="ECO:0000256" key="13">
    <source>
        <dbReference type="ARBA" id="ARBA00023128"/>
    </source>
</evidence>
<dbReference type="InterPro" id="IPR003945">
    <property type="entry name" value="NU5C-like"/>
</dbReference>
<dbReference type="NCBIfam" id="NF005141">
    <property type="entry name" value="PRK06590.1"/>
    <property type="match status" value="1"/>
</dbReference>
<dbReference type="GO" id="GO:0015990">
    <property type="term" value="P:electron transport coupled proton transport"/>
    <property type="evidence" value="ECO:0007669"/>
    <property type="project" value="TreeGrafter"/>
</dbReference>
<evidence type="ECO:0000256" key="2">
    <source>
        <dbReference type="ARBA" id="ARBA00012944"/>
    </source>
</evidence>
<reference evidence="20" key="1">
    <citation type="submission" date="2019-06" db="EMBL/GenBank/DDBJ databases">
        <authorList>
            <person name="Wideman J.G."/>
            <person name="Richards T.A."/>
        </authorList>
    </citation>
    <scope>NUCLEOTIDE SEQUENCE</scope>
</reference>
<sequence length="654" mass="74654">MLLTFVFFPFFCFLYAWCLEFILGKQKTLLLIAFSYIIIFFFGLIAFYNVCILTNFYYLTLGTWVNCGLVVINWGFLFDTLSISMLFMVSIVSGSVHFYSIGYMKEDPSLIRFMSYLSLFTFFMFILVTGDNFIQLFLGWEGIGLCSYLLISFWNTRVQANKASLKALIVNRIGDFGFLCGSLLLFYFLRSLDFSIIFLLVPYFKEILISFFGFDFKCLDIICFFLFLGSMGKSAQLGLHTWLPDAMEGPTPVSALIHAATLVTAGVFLIIRCSPLFEFAQVALTFIMLIGGLTAFFSATIAITQDDIKKVIAYSTCSQLGYMVFICGLSEYNLSMFHLVNHAFFKALLFLGAGSVIHSVSGDQDIRRFGKLTKLIPFTYSMMLLGFLALAGFPFLSGFYSKDLILEISFSKYFIGSIFSYWLGSISAGLTAFYSFRVLYYTFWADNNLFKYYLQNIHELPRNMGFALGVLAIGSLFSGYLLKEAFVGIGCSFWGNSIYKLDSNSVCLDLEFIPLSIKNIPLVFSCIGIFTAIVLNSILDNYKDITLINDNFYKNIVVSYPQCFVDIFWFFFHKWYFDYIYNYYLGYNILYYSYECFYKLIDKGFIEILGSQGLSSVCSKISIQIGKTQLGIIYHLSSFLFLGLILLILIIFIV</sequence>
<comment type="catalytic activity">
    <reaction evidence="15 16">
        <text>a ubiquinone + NADH + 5 H(+)(in) = a ubiquinol + NAD(+) + 4 H(+)(out)</text>
        <dbReference type="Rhea" id="RHEA:29091"/>
        <dbReference type="Rhea" id="RHEA-COMP:9565"/>
        <dbReference type="Rhea" id="RHEA-COMP:9566"/>
        <dbReference type="ChEBI" id="CHEBI:15378"/>
        <dbReference type="ChEBI" id="CHEBI:16389"/>
        <dbReference type="ChEBI" id="CHEBI:17976"/>
        <dbReference type="ChEBI" id="CHEBI:57540"/>
        <dbReference type="ChEBI" id="CHEBI:57945"/>
        <dbReference type="EC" id="7.1.1.2"/>
    </reaction>
</comment>
<evidence type="ECO:0000256" key="3">
    <source>
        <dbReference type="ARBA" id="ARBA00021096"/>
    </source>
</evidence>
<keyword evidence="7" id="KW-0999">Mitochondrion inner membrane</keyword>
<feature type="transmembrane region" description="Helical" evidence="16">
    <location>
        <begin position="632"/>
        <end position="653"/>
    </location>
</feature>
<comment type="function">
    <text evidence="16">Core subunit of the mitochondrial membrane respiratory chain NADH dehydrogenase (Complex I) which catalyzes electron transfer from NADH through the respiratory chain, using ubiquinone as an electron acceptor. Essential for the catalytic activity and assembly of complex I.</text>
</comment>
<feature type="transmembrane region" description="Helical" evidence="16">
    <location>
        <begin position="249"/>
        <end position="271"/>
    </location>
</feature>
<comment type="similarity">
    <text evidence="16">Belongs to the complex I subunit 5 family.</text>
</comment>
<feature type="transmembrane region" description="Helical" evidence="16">
    <location>
        <begin position="343"/>
        <end position="361"/>
    </location>
</feature>
<dbReference type="EMBL" id="MN082144">
    <property type="protein sequence ID" value="QFP99061.1"/>
    <property type="molecule type" value="Genomic_DNA"/>
</dbReference>
<evidence type="ECO:0000256" key="1">
    <source>
        <dbReference type="ARBA" id="ARBA00004448"/>
    </source>
</evidence>
<evidence type="ECO:0000256" key="4">
    <source>
        <dbReference type="ARBA" id="ARBA00022448"/>
    </source>
</evidence>
<feature type="transmembrane region" description="Helical" evidence="16">
    <location>
        <begin position="83"/>
        <end position="101"/>
    </location>
</feature>
<dbReference type="PANTHER" id="PTHR42829:SF2">
    <property type="entry name" value="NADH-UBIQUINONE OXIDOREDUCTASE CHAIN 5"/>
    <property type="match status" value="1"/>
</dbReference>
<evidence type="ECO:0000259" key="19">
    <source>
        <dbReference type="Pfam" id="PF06455"/>
    </source>
</evidence>
<dbReference type="Pfam" id="PF00361">
    <property type="entry name" value="Proton_antipo_M"/>
    <property type="match status" value="1"/>
</dbReference>
<feature type="transmembrane region" description="Helical" evidence="16">
    <location>
        <begin position="551"/>
        <end position="572"/>
    </location>
</feature>
<dbReference type="AlphaFoldDB" id="A0A5P8DJW6"/>
<accession>A0A5P8DJW6</accession>
<dbReference type="InterPro" id="IPR010934">
    <property type="entry name" value="NADH_DH_su5_C"/>
</dbReference>
<evidence type="ECO:0000256" key="9">
    <source>
        <dbReference type="ARBA" id="ARBA00022982"/>
    </source>
</evidence>
<evidence type="ECO:0000313" key="20">
    <source>
        <dbReference type="EMBL" id="QFP99061.1"/>
    </source>
</evidence>
<evidence type="ECO:0000256" key="12">
    <source>
        <dbReference type="ARBA" id="ARBA00023075"/>
    </source>
</evidence>
<feature type="transmembrane region" description="Helical" evidence="16">
    <location>
        <begin position="176"/>
        <end position="201"/>
    </location>
</feature>
<dbReference type="Pfam" id="PF00662">
    <property type="entry name" value="Proton_antipo_N"/>
    <property type="match status" value="1"/>
</dbReference>
<evidence type="ECO:0000259" key="17">
    <source>
        <dbReference type="Pfam" id="PF00361"/>
    </source>
</evidence>
<feature type="transmembrane region" description="Helical" evidence="16">
    <location>
        <begin position="28"/>
        <end position="49"/>
    </location>
</feature>
<feature type="transmembrane region" description="Helical" evidence="16">
    <location>
        <begin position="464"/>
        <end position="482"/>
    </location>
</feature>
<keyword evidence="6 16" id="KW-0812">Transmembrane</keyword>
<keyword evidence="13 16" id="KW-0496">Mitochondrion</keyword>
<keyword evidence="5" id="KW-0679">Respiratory chain</keyword>
<dbReference type="GO" id="GO:0005743">
    <property type="term" value="C:mitochondrial inner membrane"/>
    <property type="evidence" value="ECO:0007669"/>
    <property type="project" value="UniProtKB-SubCell"/>
</dbReference>
<organism evidence="20">
    <name type="scientific">Rhizaria sp</name>
    <dbReference type="NCBI Taxonomy" id="2204297"/>
    <lineage>
        <taxon>Eukaryota</taxon>
        <taxon>Sar</taxon>
        <taxon>Rhizaria</taxon>
    </lineage>
</organism>
<keyword evidence="8" id="KW-1278">Translocase</keyword>
<evidence type="ECO:0000256" key="5">
    <source>
        <dbReference type="ARBA" id="ARBA00022660"/>
    </source>
</evidence>
<dbReference type="GO" id="GO:0008137">
    <property type="term" value="F:NADH dehydrogenase (ubiquinone) activity"/>
    <property type="evidence" value="ECO:0007669"/>
    <property type="project" value="UniProtKB-EC"/>
</dbReference>
<evidence type="ECO:0000256" key="8">
    <source>
        <dbReference type="ARBA" id="ARBA00022967"/>
    </source>
</evidence>
<dbReference type="InterPro" id="IPR001516">
    <property type="entry name" value="Proton_antipo_N"/>
</dbReference>
<dbReference type="PANTHER" id="PTHR42829">
    <property type="entry name" value="NADH-UBIQUINONE OXIDOREDUCTASE CHAIN 5"/>
    <property type="match status" value="1"/>
</dbReference>
<evidence type="ECO:0000256" key="6">
    <source>
        <dbReference type="ARBA" id="ARBA00022692"/>
    </source>
</evidence>
<feature type="transmembrane region" description="Helical" evidence="16">
    <location>
        <begin position="283"/>
        <end position="304"/>
    </location>
</feature>
<feature type="domain" description="NADH-Ubiquinone oxidoreductase (complex I) chain 5 N-terminal" evidence="18">
    <location>
        <begin position="64"/>
        <end position="114"/>
    </location>
</feature>
<proteinExistence type="inferred from homology"/>
<dbReference type="PRINTS" id="PR01434">
    <property type="entry name" value="NADHDHGNASE5"/>
</dbReference>
<keyword evidence="9" id="KW-0249">Electron transport</keyword>
<feature type="transmembrane region" description="Helical" evidence="16">
    <location>
        <begin position="113"/>
        <end position="130"/>
    </location>
</feature>